<dbReference type="PANTHER" id="PTHR43884">
    <property type="entry name" value="ACYL-COA DEHYDROGENASE"/>
    <property type="match status" value="1"/>
</dbReference>
<keyword evidence="3 6" id="KW-0285">Flavoprotein</keyword>
<reference evidence="11 12" key="1">
    <citation type="submission" date="2018-08" db="EMBL/GenBank/DDBJ databases">
        <title>Whole genome sequence analysis of Dermacoccus abyssi bacteria isolated from Deep Mariana trench Micromonospora spp reveals genes involved in the environmental adaptation and production of secondary metabolites.</title>
        <authorList>
            <person name="Abdel-Mageed W.M."/>
            <person name="Lehri B."/>
            <person name="Nouioui I."/>
            <person name="Goodfellow I."/>
            <person name="Jaspars M."/>
            <person name="Karlyshev A."/>
        </authorList>
    </citation>
    <scope>NUCLEOTIDE SEQUENCE [LARGE SCALE GENOMIC DNA]</scope>
    <source>
        <strain evidence="11 12">MT1.1</strain>
    </source>
</reference>
<feature type="domain" description="Acyl-CoA oxidase/dehydrogenase middle" evidence="9">
    <location>
        <begin position="208"/>
        <end position="296"/>
    </location>
</feature>
<evidence type="ECO:0000256" key="3">
    <source>
        <dbReference type="ARBA" id="ARBA00022630"/>
    </source>
</evidence>
<gene>
    <name evidence="11" type="ORF">D1832_03655</name>
</gene>
<dbReference type="PROSITE" id="PS00073">
    <property type="entry name" value="ACYL_COA_DH_2"/>
    <property type="match status" value="1"/>
</dbReference>
<evidence type="ECO:0000259" key="9">
    <source>
        <dbReference type="Pfam" id="PF02770"/>
    </source>
</evidence>
<comment type="cofactor">
    <cofactor evidence="1 6">
        <name>FAD</name>
        <dbReference type="ChEBI" id="CHEBI:57692"/>
    </cofactor>
</comment>
<dbReference type="Pfam" id="PF02770">
    <property type="entry name" value="Acyl-CoA_dh_M"/>
    <property type="match status" value="1"/>
</dbReference>
<dbReference type="Pfam" id="PF00441">
    <property type="entry name" value="Acyl-CoA_dh_1"/>
    <property type="match status" value="1"/>
</dbReference>
<sequence length="446" mass="46421">MTSTNSKASIADKGQAVALRLLAKAGGHDLLKNPAVRSKVERALYNGSKQGFKVQTAAGRAFAKKSGSGEPARPAPTKPRREFDLSPTEDQAMVAGVAAELADEVLRPAAADADGARAVPDEIRTQAAEMGLTLLSVPAELGGVAEERSAVMNVLVLEQLARGDMGLAVGIMAPAAVAGAIASYGSSAQQETYLPAFTDEKKPAVASLAIAEAGPLADPRKPATKGERRGDKLVLTGEKALVPCADSAELFVVTAEVDGDLRLVIVEAGTEGLKVSDDPAMGIRASHTGRLHLENVEVSADNLLGTSEDALDAIRRSRLAWAALACGTGRAVLDQVSQYVTERKAFGEPIGHRQAVAFTVANIAIELDGMRLATLRAAARLDSGRKPEAAAEAIAHARALVTKYGAQIGSDAVQLLGGHGFVKEFDNERWYRDLRGAGVLEGGVGV</sequence>
<dbReference type="InterPro" id="IPR037069">
    <property type="entry name" value="AcylCoA_DH/ox_N_sf"/>
</dbReference>
<feature type="domain" description="Acyl-CoA dehydrogenase/oxidase C-terminal" evidence="8">
    <location>
        <begin position="310"/>
        <end position="442"/>
    </location>
</feature>
<comment type="caution">
    <text evidence="11">The sequence shown here is derived from an EMBL/GenBank/DDBJ whole genome shotgun (WGS) entry which is preliminary data.</text>
</comment>
<dbReference type="InterPro" id="IPR013786">
    <property type="entry name" value="AcylCoA_DH/ox_N"/>
</dbReference>
<evidence type="ECO:0000256" key="4">
    <source>
        <dbReference type="ARBA" id="ARBA00022827"/>
    </source>
</evidence>
<evidence type="ECO:0000256" key="7">
    <source>
        <dbReference type="SAM" id="MobiDB-lite"/>
    </source>
</evidence>
<dbReference type="AlphaFoldDB" id="A0A417Z8Y9"/>
<evidence type="ECO:0000256" key="6">
    <source>
        <dbReference type="RuleBase" id="RU362125"/>
    </source>
</evidence>
<dbReference type="Gene3D" id="2.40.110.10">
    <property type="entry name" value="Butyryl-CoA Dehydrogenase, subunit A, domain 2"/>
    <property type="match status" value="1"/>
</dbReference>
<keyword evidence="4 6" id="KW-0274">FAD</keyword>
<dbReference type="Gene3D" id="1.20.140.10">
    <property type="entry name" value="Butyryl-CoA Dehydrogenase, subunit A, domain 3"/>
    <property type="match status" value="1"/>
</dbReference>
<feature type="domain" description="Acyl-CoA dehydrogenase/oxidase N-terminal" evidence="10">
    <location>
        <begin position="88"/>
        <end position="199"/>
    </location>
</feature>
<keyword evidence="5 6" id="KW-0560">Oxidoreductase</keyword>
<evidence type="ECO:0000256" key="2">
    <source>
        <dbReference type="ARBA" id="ARBA00009347"/>
    </source>
</evidence>
<dbReference type="SUPFAM" id="SSF56645">
    <property type="entry name" value="Acyl-CoA dehydrogenase NM domain-like"/>
    <property type="match status" value="1"/>
</dbReference>
<evidence type="ECO:0000313" key="12">
    <source>
        <dbReference type="Proteomes" id="UP000285376"/>
    </source>
</evidence>
<evidence type="ECO:0000259" key="10">
    <source>
        <dbReference type="Pfam" id="PF02771"/>
    </source>
</evidence>
<evidence type="ECO:0000256" key="5">
    <source>
        <dbReference type="ARBA" id="ARBA00023002"/>
    </source>
</evidence>
<accession>A0A417Z8Y9</accession>
<dbReference type="Pfam" id="PF02771">
    <property type="entry name" value="Acyl-CoA_dh_N"/>
    <property type="match status" value="1"/>
</dbReference>
<dbReference type="InterPro" id="IPR006091">
    <property type="entry name" value="Acyl-CoA_Oxase/DH_mid-dom"/>
</dbReference>
<proteinExistence type="inferred from homology"/>
<dbReference type="Gene3D" id="1.10.540.10">
    <property type="entry name" value="Acyl-CoA dehydrogenase/oxidase, N-terminal domain"/>
    <property type="match status" value="1"/>
</dbReference>
<organism evidence="11 12">
    <name type="scientific">Dermacoccus abyssi</name>
    <dbReference type="NCBI Taxonomy" id="322596"/>
    <lineage>
        <taxon>Bacteria</taxon>
        <taxon>Bacillati</taxon>
        <taxon>Actinomycetota</taxon>
        <taxon>Actinomycetes</taxon>
        <taxon>Micrococcales</taxon>
        <taxon>Dermacoccaceae</taxon>
        <taxon>Dermacoccus</taxon>
    </lineage>
</organism>
<evidence type="ECO:0000259" key="8">
    <source>
        <dbReference type="Pfam" id="PF00441"/>
    </source>
</evidence>
<name>A0A417Z8Y9_9MICO</name>
<dbReference type="RefSeq" id="WP_118912663.1">
    <property type="nucleotide sequence ID" value="NZ_CBCRVH010000006.1"/>
</dbReference>
<dbReference type="InterPro" id="IPR009100">
    <property type="entry name" value="AcylCoA_DH/oxidase_NM_dom_sf"/>
</dbReference>
<dbReference type="InterPro" id="IPR009075">
    <property type="entry name" value="AcylCo_DH/oxidase_C"/>
</dbReference>
<dbReference type="SUPFAM" id="SSF47203">
    <property type="entry name" value="Acyl-CoA dehydrogenase C-terminal domain-like"/>
    <property type="match status" value="1"/>
</dbReference>
<dbReference type="PANTHER" id="PTHR43884:SF20">
    <property type="entry name" value="ACYL-COA DEHYDROGENASE FADE28"/>
    <property type="match status" value="1"/>
</dbReference>
<dbReference type="GO" id="GO:0003995">
    <property type="term" value="F:acyl-CoA dehydrogenase activity"/>
    <property type="evidence" value="ECO:0007669"/>
    <property type="project" value="InterPro"/>
</dbReference>
<evidence type="ECO:0000313" key="11">
    <source>
        <dbReference type="EMBL" id="RHW47096.1"/>
    </source>
</evidence>
<evidence type="ECO:0000256" key="1">
    <source>
        <dbReference type="ARBA" id="ARBA00001974"/>
    </source>
</evidence>
<dbReference type="InterPro" id="IPR036250">
    <property type="entry name" value="AcylCo_DH-like_C"/>
</dbReference>
<dbReference type="GO" id="GO:0050660">
    <property type="term" value="F:flavin adenine dinucleotide binding"/>
    <property type="evidence" value="ECO:0007669"/>
    <property type="project" value="InterPro"/>
</dbReference>
<dbReference type="InterPro" id="IPR046373">
    <property type="entry name" value="Acyl-CoA_Oxase/DH_mid-dom_sf"/>
</dbReference>
<dbReference type="EMBL" id="QWLM01000003">
    <property type="protein sequence ID" value="RHW47096.1"/>
    <property type="molecule type" value="Genomic_DNA"/>
</dbReference>
<dbReference type="InterPro" id="IPR006089">
    <property type="entry name" value="Acyl-CoA_DH_CS"/>
</dbReference>
<feature type="region of interest" description="Disordered" evidence="7">
    <location>
        <begin position="58"/>
        <end position="84"/>
    </location>
</feature>
<dbReference type="Proteomes" id="UP000285376">
    <property type="component" value="Unassembled WGS sequence"/>
</dbReference>
<comment type="similarity">
    <text evidence="2 6">Belongs to the acyl-CoA dehydrogenase family.</text>
</comment>
<protein>
    <submittedName>
        <fullName evidence="11">Acyl-CoA dehydrogenase</fullName>
    </submittedName>
</protein>